<dbReference type="EMBL" id="HACG01001706">
    <property type="protein sequence ID" value="CEK48571.1"/>
    <property type="molecule type" value="Transcribed_RNA"/>
</dbReference>
<proteinExistence type="predicted"/>
<protein>
    <submittedName>
        <fullName evidence="1">Uncharacterized protein</fullName>
    </submittedName>
</protein>
<name>A0A0B6XYG7_9EUPU</name>
<feature type="non-terminal residue" evidence="1">
    <location>
        <position position="90"/>
    </location>
</feature>
<dbReference type="AlphaFoldDB" id="A0A0B6XYG7"/>
<sequence length="90" mass="9891">DMVVLGVDISNLMHDYAMKSSPSQTPCEVITKPRFINSRTSSHVSESFQFMSRTTSQQTRVYTTPSSSALSLLSPTDHVIPTAGTSLLRK</sequence>
<feature type="non-terminal residue" evidence="1">
    <location>
        <position position="1"/>
    </location>
</feature>
<evidence type="ECO:0000313" key="1">
    <source>
        <dbReference type="EMBL" id="CEK48571.1"/>
    </source>
</evidence>
<accession>A0A0B6XYG7</accession>
<gene>
    <name evidence="1" type="primary">ORF4464</name>
</gene>
<organism evidence="1">
    <name type="scientific">Arion vulgaris</name>
    <dbReference type="NCBI Taxonomy" id="1028688"/>
    <lineage>
        <taxon>Eukaryota</taxon>
        <taxon>Metazoa</taxon>
        <taxon>Spiralia</taxon>
        <taxon>Lophotrochozoa</taxon>
        <taxon>Mollusca</taxon>
        <taxon>Gastropoda</taxon>
        <taxon>Heterobranchia</taxon>
        <taxon>Euthyneura</taxon>
        <taxon>Panpulmonata</taxon>
        <taxon>Eupulmonata</taxon>
        <taxon>Stylommatophora</taxon>
        <taxon>Helicina</taxon>
        <taxon>Arionoidea</taxon>
        <taxon>Arionidae</taxon>
        <taxon>Arion</taxon>
    </lineage>
</organism>
<reference evidence="1" key="1">
    <citation type="submission" date="2014-12" db="EMBL/GenBank/DDBJ databases">
        <title>Insight into the proteome of Arion vulgaris.</title>
        <authorList>
            <person name="Aradska J."/>
            <person name="Bulat T."/>
            <person name="Smidak R."/>
            <person name="Sarate P."/>
            <person name="Gangsoo J."/>
            <person name="Sialana F."/>
            <person name="Bilban M."/>
            <person name="Lubec G."/>
        </authorList>
    </citation>
    <scope>NUCLEOTIDE SEQUENCE</scope>
    <source>
        <tissue evidence="1">Skin</tissue>
    </source>
</reference>